<dbReference type="PANTHER" id="PTHR46648:SF1">
    <property type="entry name" value="ADENOSINE 5'-MONOPHOSPHORAMIDASE HNT1"/>
    <property type="match status" value="1"/>
</dbReference>
<dbReference type="EMBL" id="BRXS01000001">
    <property type="protein sequence ID" value="GLC24104.1"/>
    <property type="molecule type" value="Genomic_DNA"/>
</dbReference>
<proteinExistence type="predicted"/>
<protein>
    <submittedName>
        <fullName evidence="5">Hydrolase</fullName>
    </submittedName>
</protein>
<comment type="caution">
    <text evidence="5">The sequence shown here is derived from an EMBL/GenBank/DDBJ whole genome shotgun (WGS) entry which is preliminary data.</text>
</comment>
<dbReference type="Pfam" id="PF01230">
    <property type="entry name" value="HIT"/>
    <property type="match status" value="1"/>
</dbReference>
<reference evidence="5" key="1">
    <citation type="submission" date="2022-08" db="EMBL/GenBank/DDBJ databases">
        <title>Draft genome sequencing of Roseisolibacter agri AW1220.</title>
        <authorList>
            <person name="Tobiishi Y."/>
            <person name="Tonouchi A."/>
        </authorList>
    </citation>
    <scope>NUCLEOTIDE SEQUENCE</scope>
    <source>
        <strain evidence="5">AW1220</strain>
    </source>
</reference>
<sequence>MPKTPMHCPFCDIIGGAGEVSVCYEDAVAMAFMDIQPVNDGHVLVVPRTHYERIEDLPREVGLHLYEVATKLMPVIQQVSGCHDMNVVVNSGSAAGQDVFHFHVHLIPRRAGDGFDVPLPFAASEMPDRTRLDAMAVRIISALRDPMRGDVGAGSAGSTGGAPVA</sequence>
<dbReference type="PANTHER" id="PTHR46648">
    <property type="entry name" value="HIT FAMILY PROTEIN 1"/>
    <property type="match status" value="1"/>
</dbReference>
<dbReference type="SUPFAM" id="SSF54197">
    <property type="entry name" value="HIT-like"/>
    <property type="match status" value="1"/>
</dbReference>
<dbReference type="PROSITE" id="PS00892">
    <property type="entry name" value="HIT_1"/>
    <property type="match status" value="1"/>
</dbReference>
<dbReference type="Gene3D" id="3.30.428.10">
    <property type="entry name" value="HIT-like"/>
    <property type="match status" value="1"/>
</dbReference>
<evidence type="ECO:0000256" key="1">
    <source>
        <dbReference type="PIRSR" id="PIRSR601310-1"/>
    </source>
</evidence>
<evidence type="ECO:0000256" key="3">
    <source>
        <dbReference type="PROSITE-ProRule" id="PRU00464"/>
    </source>
</evidence>
<dbReference type="RefSeq" id="WP_284348552.1">
    <property type="nucleotide sequence ID" value="NZ_BRXS01000001.1"/>
</dbReference>
<dbReference type="PROSITE" id="PS51084">
    <property type="entry name" value="HIT_2"/>
    <property type="match status" value="1"/>
</dbReference>
<dbReference type="InterPro" id="IPR036265">
    <property type="entry name" value="HIT-like_sf"/>
</dbReference>
<name>A0AA37VDS1_9BACT</name>
<accession>A0AA37VDS1</accession>
<keyword evidence="5" id="KW-0378">Hydrolase</keyword>
<feature type="domain" description="HIT" evidence="4">
    <location>
        <begin position="9"/>
        <end position="116"/>
    </location>
</feature>
<feature type="active site" description="Tele-AMP-histidine intermediate" evidence="1">
    <location>
        <position position="103"/>
    </location>
</feature>
<dbReference type="InterPro" id="IPR011146">
    <property type="entry name" value="HIT-like"/>
</dbReference>
<evidence type="ECO:0000313" key="5">
    <source>
        <dbReference type="EMBL" id="GLC24104.1"/>
    </source>
</evidence>
<evidence type="ECO:0000313" key="6">
    <source>
        <dbReference type="Proteomes" id="UP001161325"/>
    </source>
</evidence>
<feature type="short sequence motif" description="Histidine triad motif" evidence="2 3">
    <location>
        <begin position="101"/>
        <end position="105"/>
    </location>
</feature>
<dbReference type="InterPro" id="IPR001310">
    <property type="entry name" value="Histidine_triad_HIT"/>
</dbReference>
<keyword evidence="6" id="KW-1185">Reference proteome</keyword>
<evidence type="ECO:0000256" key="2">
    <source>
        <dbReference type="PIRSR" id="PIRSR601310-3"/>
    </source>
</evidence>
<dbReference type="Proteomes" id="UP001161325">
    <property type="component" value="Unassembled WGS sequence"/>
</dbReference>
<dbReference type="InterPro" id="IPR019808">
    <property type="entry name" value="Histidine_triad_CS"/>
</dbReference>
<organism evidence="5 6">
    <name type="scientific">Roseisolibacter agri</name>
    <dbReference type="NCBI Taxonomy" id="2014610"/>
    <lineage>
        <taxon>Bacteria</taxon>
        <taxon>Pseudomonadati</taxon>
        <taxon>Gemmatimonadota</taxon>
        <taxon>Gemmatimonadia</taxon>
        <taxon>Gemmatimonadales</taxon>
        <taxon>Gemmatimonadaceae</taxon>
        <taxon>Roseisolibacter</taxon>
    </lineage>
</organism>
<dbReference type="AlphaFoldDB" id="A0AA37VDS1"/>
<gene>
    <name evidence="5" type="ORF">rosag_06170</name>
</gene>
<dbReference type="PRINTS" id="PR00332">
    <property type="entry name" value="HISTRIAD"/>
</dbReference>
<dbReference type="GO" id="GO:0009117">
    <property type="term" value="P:nucleotide metabolic process"/>
    <property type="evidence" value="ECO:0007669"/>
    <property type="project" value="TreeGrafter"/>
</dbReference>
<evidence type="ECO:0000259" key="4">
    <source>
        <dbReference type="PROSITE" id="PS51084"/>
    </source>
</evidence>
<dbReference type="GO" id="GO:0016787">
    <property type="term" value="F:hydrolase activity"/>
    <property type="evidence" value="ECO:0007669"/>
    <property type="project" value="UniProtKB-KW"/>
</dbReference>